<dbReference type="SUPFAM" id="SSF57667">
    <property type="entry name" value="beta-beta-alpha zinc fingers"/>
    <property type="match status" value="2"/>
</dbReference>
<dbReference type="InterPro" id="IPR050331">
    <property type="entry name" value="Zinc_finger"/>
</dbReference>
<evidence type="ECO:0000256" key="7">
    <source>
        <dbReference type="ARBA" id="ARBA00023015"/>
    </source>
</evidence>
<evidence type="ECO:0000313" key="14">
    <source>
        <dbReference type="Ensembl" id="ENSNMLP00000027843.1"/>
    </source>
</evidence>
<feature type="compositionally biased region" description="Basic and acidic residues" evidence="12">
    <location>
        <begin position="82"/>
        <end position="102"/>
    </location>
</feature>
<dbReference type="Gene3D" id="3.30.160.60">
    <property type="entry name" value="Classic Zinc Finger"/>
    <property type="match status" value="4"/>
</dbReference>
<dbReference type="SMART" id="SM00355">
    <property type="entry name" value="ZnF_C2H2"/>
    <property type="match status" value="3"/>
</dbReference>
<keyword evidence="5 11" id="KW-0863">Zinc-finger</keyword>
<comment type="subcellular location">
    <subcellularLocation>
        <location evidence="1">Nucleus</location>
    </subcellularLocation>
</comment>
<dbReference type="PROSITE" id="PS00028">
    <property type="entry name" value="ZINC_FINGER_C2H2_1"/>
    <property type="match status" value="3"/>
</dbReference>
<dbReference type="Pfam" id="PF00096">
    <property type="entry name" value="zf-C2H2"/>
    <property type="match status" value="3"/>
</dbReference>
<dbReference type="GO" id="GO:0005634">
    <property type="term" value="C:nucleus"/>
    <property type="evidence" value="ECO:0007669"/>
    <property type="project" value="UniProtKB-SubCell"/>
</dbReference>
<keyword evidence="4" id="KW-0677">Repeat</keyword>
<feature type="domain" description="C2H2-type" evidence="13">
    <location>
        <begin position="265"/>
        <end position="292"/>
    </location>
</feature>
<dbReference type="GO" id="GO:0010468">
    <property type="term" value="P:regulation of gene expression"/>
    <property type="evidence" value="ECO:0007669"/>
    <property type="project" value="TreeGrafter"/>
</dbReference>
<evidence type="ECO:0000259" key="13">
    <source>
        <dbReference type="PROSITE" id="PS50157"/>
    </source>
</evidence>
<feature type="compositionally biased region" description="Basic and acidic residues" evidence="12">
    <location>
        <begin position="194"/>
        <end position="204"/>
    </location>
</feature>
<dbReference type="Proteomes" id="UP000694523">
    <property type="component" value="Unplaced"/>
</dbReference>
<keyword evidence="7" id="KW-0805">Transcription regulation</keyword>
<evidence type="ECO:0000256" key="11">
    <source>
        <dbReference type="PROSITE-ProRule" id="PRU00042"/>
    </source>
</evidence>
<evidence type="ECO:0000256" key="6">
    <source>
        <dbReference type="ARBA" id="ARBA00022833"/>
    </source>
</evidence>
<evidence type="ECO:0000256" key="8">
    <source>
        <dbReference type="ARBA" id="ARBA00023125"/>
    </source>
</evidence>
<keyword evidence="9" id="KW-0804">Transcription</keyword>
<dbReference type="Ensembl" id="ENSNMLT00000031100.1">
    <property type="protein sequence ID" value="ENSNMLP00000027843.1"/>
    <property type="gene ID" value="ENSNMLG00000017733.1"/>
</dbReference>
<evidence type="ECO:0000256" key="12">
    <source>
        <dbReference type="SAM" id="MobiDB-lite"/>
    </source>
</evidence>
<reference evidence="14" key="1">
    <citation type="submission" date="2025-08" db="UniProtKB">
        <authorList>
            <consortium name="Ensembl"/>
        </authorList>
    </citation>
    <scope>IDENTIFICATION</scope>
</reference>
<evidence type="ECO:0000256" key="4">
    <source>
        <dbReference type="ARBA" id="ARBA00022737"/>
    </source>
</evidence>
<feature type="domain" description="C2H2-type" evidence="13">
    <location>
        <begin position="209"/>
        <end position="236"/>
    </location>
</feature>
<accession>A0A8C6TXB0</accession>
<keyword evidence="6" id="KW-0862">Zinc</keyword>
<comment type="similarity">
    <text evidence="2">Belongs to the krueppel C2H2-type zinc-finger protein family.</text>
</comment>
<organism evidence="14 15">
    <name type="scientific">Neogobius melanostomus</name>
    <name type="common">round goby</name>
    <dbReference type="NCBI Taxonomy" id="47308"/>
    <lineage>
        <taxon>Eukaryota</taxon>
        <taxon>Metazoa</taxon>
        <taxon>Chordata</taxon>
        <taxon>Craniata</taxon>
        <taxon>Vertebrata</taxon>
        <taxon>Euteleostomi</taxon>
        <taxon>Actinopterygii</taxon>
        <taxon>Neopterygii</taxon>
        <taxon>Teleostei</taxon>
        <taxon>Neoteleostei</taxon>
        <taxon>Acanthomorphata</taxon>
        <taxon>Gobiaria</taxon>
        <taxon>Gobiiformes</taxon>
        <taxon>Gobioidei</taxon>
        <taxon>Gobiidae</taxon>
        <taxon>Benthophilinae</taxon>
        <taxon>Neogobiini</taxon>
        <taxon>Neogobius</taxon>
    </lineage>
</organism>
<reference evidence="14" key="2">
    <citation type="submission" date="2025-09" db="UniProtKB">
        <authorList>
            <consortium name="Ensembl"/>
        </authorList>
    </citation>
    <scope>IDENTIFICATION</scope>
</reference>
<keyword evidence="15" id="KW-1185">Reference proteome</keyword>
<evidence type="ECO:0000256" key="9">
    <source>
        <dbReference type="ARBA" id="ARBA00023163"/>
    </source>
</evidence>
<evidence type="ECO:0000256" key="2">
    <source>
        <dbReference type="ARBA" id="ARBA00006991"/>
    </source>
</evidence>
<dbReference type="AlphaFoldDB" id="A0A8C6TXB0"/>
<evidence type="ECO:0000256" key="10">
    <source>
        <dbReference type="ARBA" id="ARBA00023242"/>
    </source>
</evidence>
<sequence length="335" mass="38017">LCKNVWCPTLRALVNERLAAAAEDIFVLIERTIAEYEEELCGSKQENQRKQQLLDKVLSPRVQLVRANVQIPTSPGPGLKQEITETPRTKEEPEEQSVKQEEEQLPVPVSESSAVCVKTEESSLLQQRQTEHREETQGEDISSEPHFHSQTEGHTEHSSDTDNDDDWEQPSFPTAKSTGLFPKYKSAPQTSVHSGDKAGADGGAERKKHQCSVCNKKCVSKKDLVIHTRVHTGERPYSCSICNKSFTQKGNLDLHMRLHTGEKPFSCPTCKKTFTQKCNFESHARLHTGEKPYSCSLCEKHFLKYQLYHIIEKHTQERNLSAVQFVTRVLHKNVI</sequence>
<dbReference type="InterPro" id="IPR036236">
    <property type="entry name" value="Znf_C2H2_sf"/>
</dbReference>
<feature type="domain" description="C2H2-type" evidence="13">
    <location>
        <begin position="237"/>
        <end position="264"/>
    </location>
</feature>
<keyword evidence="8" id="KW-0238">DNA-binding</keyword>
<dbReference type="GO" id="GO:0003677">
    <property type="term" value="F:DNA binding"/>
    <property type="evidence" value="ECO:0007669"/>
    <property type="project" value="UniProtKB-KW"/>
</dbReference>
<feature type="region of interest" description="Disordered" evidence="12">
    <location>
        <begin position="70"/>
        <end position="204"/>
    </location>
</feature>
<dbReference type="PANTHER" id="PTHR16515:SF66">
    <property type="entry name" value="C2H2-TYPE DOMAIN-CONTAINING PROTEIN"/>
    <property type="match status" value="1"/>
</dbReference>
<feature type="compositionally biased region" description="Basic and acidic residues" evidence="12">
    <location>
        <begin position="143"/>
        <end position="160"/>
    </location>
</feature>
<proteinExistence type="inferred from homology"/>
<evidence type="ECO:0000256" key="1">
    <source>
        <dbReference type="ARBA" id="ARBA00004123"/>
    </source>
</evidence>
<dbReference type="PANTHER" id="PTHR16515">
    <property type="entry name" value="PR DOMAIN ZINC FINGER PROTEIN"/>
    <property type="match status" value="1"/>
</dbReference>
<evidence type="ECO:0000256" key="5">
    <source>
        <dbReference type="ARBA" id="ARBA00022771"/>
    </source>
</evidence>
<dbReference type="InterPro" id="IPR013087">
    <property type="entry name" value="Znf_C2H2_type"/>
</dbReference>
<dbReference type="FunFam" id="3.30.160.60:FF:001480">
    <property type="entry name" value="Si:cabz01071911.3"/>
    <property type="match status" value="1"/>
</dbReference>
<evidence type="ECO:0000313" key="15">
    <source>
        <dbReference type="Proteomes" id="UP000694523"/>
    </source>
</evidence>
<dbReference type="FunFam" id="3.30.160.60:FF:002716">
    <property type="entry name" value="Zinc finger protein 212"/>
    <property type="match status" value="1"/>
</dbReference>
<dbReference type="GO" id="GO:0008270">
    <property type="term" value="F:zinc ion binding"/>
    <property type="evidence" value="ECO:0007669"/>
    <property type="project" value="UniProtKB-KW"/>
</dbReference>
<name>A0A8C6TXB0_9GOBI</name>
<evidence type="ECO:0000256" key="3">
    <source>
        <dbReference type="ARBA" id="ARBA00022723"/>
    </source>
</evidence>
<keyword evidence="3" id="KW-0479">Metal-binding</keyword>
<dbReference type="PROSITE" id="PS50157">
    <property type="entry name" value="ZINC_FINGER_C2H2_2"/>
    <property type="match status" value="3"/>
</dbReference>
<protein>
    <recommendedName>
        <fullName evidence="13">C2H2-type domain-containing protein</fullName>
    </recommendedName>
</protein>
<keyword evidence="10" id="KW-0539">Nucleus</keyword>